<sequence>MKRLLSYNARFASIMKNDELFKKVCIQTGGYGVCWGEHLSVSDKKLYETGESIPLSINDFRSFVSSRTVNTTQASELLECSRQNIEDLVKRGKLHPVKVDAKSKLFLKSEIQQRLWR</sequence>
<proteinExistence type="predicted"/>
<protein>
    <recommendedName>
        <fullName evidence="1">Helix-turn-helix domain-containing protein</fullName>
    </recommendedName>
</protein>
<reference evidence="2 3" key="1">
    <citation type="submission" date="2015-09" db="EMBL/GenBank/DDBJ databases">
        <authorList>
            <consortium name="Pathogen Informatics"/>
        </authorList>
    </citation>
    <scope>NUCLEOTIDE SEQUENCE [LARGE SCALE GENOMIC DNA]</scope>
    <source>
        <strain evidence="2 3">2789STDY5834876</strain>
    </source>
</reference>
<dbReference type="EMBL" id="CYZU01000034">
    <property type="protein sequence ID" value="CUO77989.1"/>
    <property type="molecule type" value="Genomic_DNA"/>
</dbReference>
<gene>
    <name evidence="2" type="ORF">ERS852491_03280</name>
</gene>
<dbReference type="OrthoDB" id="1756845at2"/>
<dbReference type="Pfam" id="PF12728">
    <property type="entry name" value="HTH_17"/>
    <property type="match status" value="1"/>
</dbReference>
<evidence type="ECO:0000313" key="2">
    <source>
        <dbReference type="EMBL" id="CUO77989.1"/>
    </source>
</evidence>
<accession>A0A174HYP0</accession>
<dbReference type="Proteomes" id="UP000095544">
    <property type="component" value="Unassembled WGS sequence"/>
</dbReference>
<name>A0A174HYP0_9FIRM</name>
<organism evidence="2 3">
    <name type="scientific">Faecalicatena contorta</name>
    <dbReference type="NCBI Taxonomy" id="39482"/>
    <lineage>
        <taxon>Bacteria</taxon>
        <taxon>Bacillati</taxon>
        <taxon>Bacillota</taxon>
        <taxon>Clostridia</taxon>
        <taxon>Lachnospirales</taxon>
        <taxon>Lachnospiraceae</taxon>
        <taxon>Faecalicatena</taxon>
    </lineage>
</organism>
<dbReference type="AlphaFoldDB" id="A0A174HYP0"/>
<evidence type="ECO:0000313" key="3">
    <source>
        <dbReference type="Proteomes" id="UP000095544"/>
    </source>
</evidence>
<dbReference type="RefSeq" id="WP_129879346.1">
    <property type="nucleotide sequence ID" value="NZ_CYZU01000034.1"/>
</dbReference>
<evidence type="ECO:0000259" key="1">
    <source>
        <dbReference type="Pfam" id="PF12728"/>
    </source>
</evidence>
<feature type="domain" description="Helix-turn-helix" evidence="1">
    <location>
        <begin position="70"/>
        <end position="116"/>
    </location>
</feature>
<dbReference type="STRING" id="39482.ERS852491_03280"/>
<dbReference type="InterPro" id="IPR041657">
    <property type="entry name" value="HTH_17"/>
</dbReference>